<evidence type="ECO:0000313" key="5">
    <source>
        <dbReference type="EMBL" id="CAF9922331.1"/>
    </source>
</evidence>
<dbReference type="SMART" id="SM00248">
    <property type="entry name" value="ANK"/>
    <property type="match status" value="2"/>
</dbReference>
<dbReference type="PROSITE" id="PS50297">
    <property type="entry name" value="ANK_REP_REGION"/>
    <property type="match status" value="1"/>
</dbReference>
<protein>
    <submittedName>
        <fullName evidence="5">Uncharacterized protein</fullName>
    </submittedName>
</protein>
<dbReference type="InterPro" id="IPR036770">
    <property type="entry name" value="Ankyrin_rpt-contain_sf"/>
</dbReference>
<keyword evidence="1" id="KW-0677">Repeat</keyword>
<name>A0A8H3FAB6_9LECA</name>
<feature type="region of interest" description="Disordered" evidence="4">
    <location>
        <begin position="1"/>
        <end position="27"/>
    </location>
</feature>
<dbReference type="EMBL" id="CAJPDR010000155">
    <property type="protein sequence ID" value="CAF9922331.1"/>
    <property type="molecule type" value="Genomic_DNA"/>
</dbReference>
<accession>A0A8H3FAB6</accession>
<dbReference type="PROSITE" id="PS50088">
    <property type="entry name" value="ANK_REPEAT"/>
    <property type="match status" value="1"/>
</dbReference>
<reference evidence="5" key="1">
    <citation type="submission" date="2021-03" db="EMBL/GenBank/DDBJ databases">
        <authorList>
            <person name="Tagirdzhanova G."/>
        </authorList>
    </citation>
    <scope>NUCLEOTIDE SEQUENCE</scope>
</reference>
<feature type="repeat" description="ANK" evidence="3">
    <location>
        <begin position="31"/>
        <end position="63"/>
    </location>
</feature>
<gene>
    <name evidence="5" type="ORF">ALECFALPRED_002059</name>
</gene>
<comment type="caution">
    <text evidence="5">The sequence shown here is derived from an EMBL/GenBank/DDBJ whole genome shotgun (WGS) entry which is preliminary data.</text>
</comment>
<keyword evidence="6" id="KW-1185">Reference proteome</keyword>
<dbReference type="AlphaFoldDB" id="A0A8H3FAB6"/>
<evidence type="ECO:0000256" key="1">
    <source>
        <dbReference type="ARBA" id="ARBA00022737"/>
    </source>
</evidence>
<dbReference type="Pfam" id="PF12796">
    <property type="entry name" value="Ank_2"/>
    <property type="match status" value="1"/>
</dbReference>
<proteinExistence type="predicted"/>
<evidence type="ECO:0000313" key="6">
    <source>
        <dbReference type="Proteomes" id="UP000664203"/>
    </source>
</evidence>
<evidence type="ECO:0000256" key="2">
    <source>
        <dbReference type="ARBA" id="ARBA00023043"/>
    </source>
</evidence>
<keyword evidence="2 3" id="KW-0040">ANK repeat</keyword>
<dbReference type="Proteomes" id="UP000664203">
    <property type="component" value="Unassembled WGS sequence"/>
</dbReference>
<dbReference type="Gene3D" id="1.25.40.20">
    <property type="entry name" value="Ankyrin repeat-containing domain"/>
    <property type="match status" value="1"/>
</dbReference>
<evidence type="ECO:0000256" key="3">
    <source>
        <dbReference type="PROSITE-ProRule" id="PRU00023"/>
    </source>
</evidence>
<evidence type="ECO:0000256" key="4">
    <source>
        <dbReference type="SAM" id="MobiDB-lite"/>
    </source>
</evidence>
<dbReference type="InterPro" id="IPR002110">
    <property type="entry name" value="Ankyrin_rpt"/>
</dbReference>
<dbReference type="SUPFAM" id="SSF48403">
    <property type="entry name" value="Ankyrin repeat"/>
    <property type="match status" value="1"/>
</dbReference>
<sequence>MDDPGSVPRPKTADPGGNPFGEIDVDARDADGETPLHLAARAGHVKAVKHLCEICASVNVDGVNGKTPFHCAAINEHAPIAWLELYKGDDKSKEEDDAELALRCTTHDFFTWILTHSIKVERLDIVYQETALIRFTRLGDVNAVCHLWSTPQKQRQRTFTKVLRQCKVLTNLPKMSNIFYCKKKKPKLMTEMVASGWSKLRLEVIWRLLRN</sequence>
<organism evidence="5 6">
    <name type="scientific">Alectoria fallacina</name>
    <dbReference type="NCBI Taxonomy" id="1903189"/>
    <lineage>
        <taxon>Eukaryota</taxon>
        <taxon>Fungi</taxon>
        <taxon>Dikarya</taxon>
        <taxon>Ascomycota</taxon>
        <taxon>Pezizomycotina</taxon>
        <taxon>Lecanoromycetes</taxon>
        <taxon>OSLEUM clade</taxon>
        <taxon>Lecanoromycetidae</taxon>
        <taxon>Lecanorales</taxon>
        <taxon>Lecanorineae</taxon>
        <taxon>Parmeliaceae</taxon>
        <taxon>Alectoria</taxon>
    </lineage>
</organism>
<dbReference type="OrthoDB" id="539213at2759"/>
<dbReference type="PANTHER" id="PTHR24198">
    <property type="entry name" value="ANKYRIN REPEAT AND PROTEIN KINASE DOMAIN-CONTAINING PROTEIN"/>
    <property type="match status" value="1"/>
</dbReference>
<dbReference type="PANTHER" id="PTHR24198:SF165">
    <property type="entry name" value="ANKYRIN REPEAT-CONTAINING PROTEIN-RELATED"/>
    <property type="match status" value="1"/>
</dbReference>